<keyword evidence="4 7" id="KW-0808">Transferase</keyword>
<evidence type="ECO:0000256" key="3">
    <source>
        <dbReference type="ARBA" id="ARBA00022576"/>
    </source>
</evidence>
<comment type="caution">
    <text evidence="7">The sequence shown here is derived from an EMBL/GenBank/DDBJ whole genome shotgun (WGS) entry which is preliminary data.</text>
</comment>
<dbReference type="FunFam" id="3.40.640.10:FF:000033">
    <property type="entry name" value="Aspartate aminotransferase"/>
    <property type="match status" value="1"/>
</dbReference>
<dbReference type="AlphaFoldDB" id="A0A853FIG4"/>
<dbReference type="GO" id="GO:0005737">
    <property type="term" value="C:cytoplasm"/>
    <property type="evidence" value="ECO:0007669"/>
    <property type="project" value="TreeGrafter"/>
</dbReference>
<dbReference type="SUPFAM" id="SSF53383">
    <property type="entry name" value="PLP-dependent transferases"/>
    <property type="match status" value="1"/>
</dbReference>
<evidence type="ECO:0000313" key="8">
    <source>
        <dbReference type="Proteomes" id="UP000580517"/>
    </source>
</evidence>
<dbReference type="NCBIfam" id="NF006569">
    <property type="entry name" value="PRK09082.1"/>
    <property type="match status" value="1"/>
</dbReference>
<dbReference type="InterPro" id="IPR015422">
    <property type="entry name" value="PyrdxlP-dep_Trfase_small"/>
</dbReference>
<dbReference type="InterPro" id="IPR004839">
    <property type="entry name" value="Aminotransferase_I/II_large"/>
</dbReference>
<accession>A0A853FIG4</accession>
<dbReference type="Pfam" id="PF00155">
    <property type="entry name" value="Aminotran_1_2"/>
    <property type="match status" value="1"/>
</dbReference>
<proteinExistence type="inferred from homology"/>
<comment type="similarity">
    <text evidence="2">Belongs to the class-I pyridoxal-phosphate-dependent aminotransferase family.</text>
</comment>
<evidence type="ECO:0000313" key="7">
    <source>
        <dbReference type="EMBL" id="NYT37766.1"/>
    </source>
</evidence>
<dbReference type="GO" id="GO:0030170">
    <property type="term" value="F:pyridoxal phosphate binding"/>
    <property type="evidence" value="ECO:0007669"/>
    <property type="project" value="InterPro"/>
</dbReference>
<evidence type="ECO:0000259" key="6">
    <source>
        <dbReference type="Pfam" id="PF00155"/>
    </source>
</evidence>
<dbReference type="OrthoDB" id="9763453at2"/>
<dbReference type="EMBL" id="JACCEW010000004">
    <property type="protein sequence ID" value="NYT37766.1"/>
    <property type="molecule type" value="Genomic_DNA"/>
</dbReference>
<organism evidence="7 8">
    <name type="scientific">Allopusillimonas soli</name>
    <dbReference type="NCBI Taxonomy" id="659016"/>
    <lineage>
        <taxon>Bacteria</taxon>
        <taxon>Pseudomonadati</taxon>
        <taxon>Pseudomonadota</taxon>
        <taxon>Betaproteobacteria</taxon>
        <taxon>Burkholderiales</taxon>
        <taxon>Alcaligenaceae</taxon>
        <taxon>Allopusillimonas</taxon>
    </lineage>
</organism>
<evidence type="ECO:0000256" key="4">
    <source>
        <dbReference type="ARBA" id="ARBA00022679"/>
    </source>
</evidence>
<dbReference type="PANTHER" id="PTHR43807:SF20">
    <property type="entry name" value="FI04487P"/>
    <property type="match status" value="1"/>
</dbReference>
<dbReference type="PANTHER" id="PTHR43807">
    <property type="entry name" value="FI04487P"/>
    <property type="match status" value="1"/>
</dbReference>
<feature type="domain" description="Aminotransferase class I/classII large" evidence="6">
    <location>
        <begin position="27"/>
        <end position="386"/>
    </location>
</feature>
<name>A0A853FIG4_9BURK</name>
<evidence type="ECO:0000256" key="1">
    <source>
        <dbReference type="ARBA" id="ARBA00001933"/>
    </source>
</evidence>
<keyword evidence="3 7" id="KW-0032">Aminotransferase</keyword>
<dbReference type="Proteomes" id="UP000580517">
    <property type="component" value="Unassembled WGS sequence"/>
</dbReference>
<sequence length="389" mass="42961">MKLKSKLPEIGTTIFTIMSQLATEHEAINLGQGFPDFNPPGQLLELVNKAMLDGHNQYPPMAGIPALRQQIASKMESSYGHHYDWNTEVTVTAGASEALMASILALVGAGDEVIVIEPFYDLYIPVIRLAGGTPVIVAMDAPSASCPSYRVNWQAVQDAVTPKTRMLILNFPHNPTGIRLQESDLAALETIIQKTGILLLSDEVYEHLVFDGEGHLSLSCSPILADHAITVFSFGKTYSATGWKIGYCCAPAPITAEIRKVHQFNVFTVTSPMQFALAQYMQDRTHWQDLPAFYQQKRDRLVKGLLTTRFKPLPANGTFFLLADYSQISDMPEAEFARWLTIEHGVGAIPVSAFYRDPAATESNHRLVRFCFAKRDDTLNTAIEKLAGA</sequence>
<comment type="cofactor">
    <cofactor evidence="1">
        <name>pyridoxal 5'-phosphate</name>
        <dbReference type="ChEBI" id="CHEBI:597326"/>
    </cofactor>
</comment>
<dbReference type="Gene3D" id="3.90.1150.10">
    <property type="entry name" value="Aspartate Aminotransferase, domain 1"/>
    <property type="match status" value="1"/>
</dbReference>
<dbReference type="InterPro" id="IPR015424">
    <property type="entry name" value="PyrdxlP-dep_Trfase"/>
</dbReference>
<protein>
    <submittedName>
        <fullName evidence="7">Aminotransferase class I/II-fold pyridoxal phosphate-dependent enzyme</fullName>
    </submittedName>
</protein>
<dbReference type="GO" id="GO:0016212">
    <property type="term" value="F:kynurenine-oxoglutarate transaminase activity"/>
    <property type="evidence" value="ECO:0007669"/>
    <property type="project" value="TreeGrafter"/>
</dbReference>
<keyword evidence="8" id="KW-1185">Reference proteome</keyword>
<reference evidence="7 8" key="1">
    <citation type="submission" date="2020-07" db="EMBL/GenBank/DDBJ databases">
        <title>Taxonomic revisions and descriptions of new bacterial species based on genomic comparisons in the high-G+C-content subgroup of the family Alcaligenaceae.</title>
        <authorList>
            <person name="Szabo A."/>
            <person name="Felfoldi T."/>
        </authorList>
    </citation>
    <scope>NUCLEOTIDE SEQUENCE [LARGE SCALE GENOMIC DNA]</scope>
    <source>
        <strain evidence="7 8">DSM 25264</strain>
    </source>
</reference>
<evidence type="ECO:0000256" key="5">
    <source>
        <dbReference type="ARBA" id="ARBA00022898"/>
    </source>
</evidence>
<dbReference type="CDD" id="cd00609">
    <property type="entry name" value="AAT_like"/>
    <property type="match status" value="1"/>
</dbReference>
<evidence type="ECO:0000256" key="2">
    <source>
        <dbReference type="ARBA" id="ARBA00007441"/>
    </source>
</evidence>
<dbReference type="Gene3D" id="3.40.640.10">
    <property type="entry name" value="Type I PLP-dependent aspartate aminotransferase-like (Major domain)"/>
    <property type="match status" value="1"/>
</dbReference>
<dbReference type="RefSeq" id="WP_129969735.1">
    <property type="nucleotide sequence ID" value="NZ_JACCEW010000004.1"/>
</dbReference>
<dbReference type="InterPro" id="IPR015421">
    <property type="entry name" value="PyrdxlP-dep_Trfase_major"/>
</dbReference>
<gene>
    <name evidence="7" type="ORF">H0A68_12845</name>
</gene>
<dbReference type="InterPro" id="IPR051326">
    <property type="entry name" value="Kynurenine-oxoglutarate_AT"/>
</dbReference>
<keyword evidence="5" id="KW-0663">Pyridoxal phosphate</keyword>